<keyword evidence="2" id="KW-1185">Reference proteome</keyword>
<dbReference type="AlphaFoldDB" id="A0A5B1C9R1"/>
<protein>
    <submittedName>
        <fullName evidence="1">Uncharacterized protein</fullName>
    </submittedName>
</protein>
<evidence type="ECO:0000313" key="2">
    <source>
        <dbReference type="Proteomes" id="UP000322699"/>
    </source>
</evidence>
<dbReference type="RefSeq" id="WP_068267682.1">
    <property type="nucleotide sequence ID" value="NZ_VRLW01000003.1"/>
</dbReference>
<gene>
    <name evidence="1" type="ORF">LF1_53950</name>
</gene>
<reference evidence="1 2" key="1">
    <citation type="submission" date="2019-08" db="EMBL/GenBank/DDBJ databases">
        <title>Deep-cultivation of Planctomycetes and their phenomic and genomic characterization uncovers novel biology.</title>
        <authorList>
            <person name="Wiegand S."/>
            <person name="Jogler M."/>
            <person name="Boedeker C."/>
            <person name="Pinto D."/>
            <person name="Vollmers J."/>
            <person name="Rivas-Marin E."/>
            <person name="Kohn T."/>
            <person name="Peeters S.H."/>
            <person name="Heuer A."/>
            <person name="Rast P."/>
            <person name="Oberbeckmann S."/>
            <person name="Bunk B."/>
            <person name="Jeske O."/>
            <person name="Meyerdierks A."/>
            <person name="Storesund J.E."/>
            <person name="Kallscheuer N."/>
            <person name="Luecker S."/>
            <person name="Lage O.M."/>
            <person name="Pohl T."/>
            <person name="Merkel B.J."/>
            <person name="Hornburger P."/>
            <person name="Mueller R.-W."/>
            <person name="Bruemmer F."/>
            <person name="Labrenz M."/>
            <person name="Spormann A.M."/>
            <person name="Op Den Camp H."/>
            <person name="Overmann J."/>
            <person name="Amann R."/>
            <person name="Jetten M.S.M."/>
            <person name="Mascher T."/>
            <person name="Medema M.H."/>
            <person name="Devos D.P."/>
            <person name="Kaster A.-K."/>
            <person name="Ovreas L."/>
            <person name="Rohde M."/>
            <person name="Galperin M.Y."/>
            <person name="Jogler C."/>
        </authorList>
    </citation>
    <scope>NUCLEOTIDE SEQUENCE [LARGE SCALE GENOMIC DNA]</scope>
    <source>
        <strain evidence="1 2">LF1</strain>
    </source>
</reference>
<sequence length="166" mass="17972">MKKHALTIFLLIWPILVLAGFTVTRNWLDARHGIATSADLQKLLNARRYQIDIPKERDGYSLTLMPLIEGVAKPSSSATVVGGSQITLLVQHDREPNISYAWFGGGTTMTGTCYNPFLDANALTHRSSTSVASGDWLIRGGDNSISLTGPAKYELQVTLTPPGTDG</sequence>
<dbReference type="EMBL" id="VRLW01000003">
    <property type="protein sequence ID" value="KAA1257246.1"/>
    <property type="molecule type" value="Genomic_DNA"/>
</dbReference>
<proteinExistence type="predicted"/>
<dbReference type="OrthoDB" id="274607at2"/>
<evidence type="ECO:0000313" key="1">
    <source>
        <dbReference type="EMBL" id="KAA1257246.1"/>
    </source>
</evidence>
<name>A0A5B1C9R1_9BACT</name>
<dbReference type="Proteomes" id="UP000322699">
    <property type="component" value="Unassembled WGS sequence"/>
</dbReference>
<comment type="caution">
    <text evidence="1">The sequence shown here is derived from an EMBL/GenBank/DDBJ whole genome shotgun (WGS) entry which is preliminary data.</text>
</comment>
<accession>A0A5B1C9R1</accession>
<organism evidence="1 2">
    <name type="scientific">Rubripirellula obstinata</name>
    <dbReference type="NCBI Taxonomy" id="406547"/>
    <lineage>
        <taxon>Bacteria</taxon>
        <taxon>Pseudomonadati</taxon>
        <taxon>Planctomycetota</taxon>
        <taxon>Planctomycetia</taxon>
        <taxon>Pirellulales</taxon>
        <taxon>Pirellulaceae</taxon>
        <taxon>Rubripirellula</taxon>
    </lineage>
</organism>